<dbReference type="AlphaFoldDB" id="K2Q9F1"/>
<gene>
    <name evidence="1" type="ORF">QWE_05518</name>
</gene>
<dbReference type="eggNOG" id="ENOG503019X">
    <property type="taxonomic scope" value="Bacteria"/>
</dbReference>
<keyword evidence="2" id="KW-1185">Reference proteome</keyword>
<protein>
    <submittedName>
        <fullName evidence="1">Uncharacterized protein</fullName>
    </submittedName>
</protein>
<evidence type="ECO:0000313" key="2">
    <source>
        <dbReference type="Proteomes" id="UP000007123"/>
    </source>
</evidence>
<dbReference type="STRING" id="1156935.QWE_05518"/>
<dbReference type="EMBL" id="ALJF01000004">
    <property type="protein sequence ID" value="EKF60499.1"/>
    <property type="molecule type" value="Genomic_DNA"/>
</dbReference>
<sequence>MEIIIMNDNAKPSPALTFDDAVQIWLCHWTGEFQNRIAARLDVNPGRVNEVLKERKFIGSREAALQKRSA</sequence>
<name>K2Q9F1_9HYPH</name>
<evidence type="ECO:0000313" key="1">
    <source>
        <dbReference type="EMBL" id="EKF60499.1"/>
    </source>
</evidence>
<accession>K2Q9F1</accession>
<dbReference type="Proteomes" id="UP000007123">
    <property type="component" value="Unassembled WGS sequence"/>
</dbReference>
<comment type="caution">
    <text evidence="1">The sequence shown here is derived from an EMBL/GenBank/DDBJ whole genome shotgun (WGS) entry which is preliminary data.</text>
</comment>
<organism evidence="1 2">
    <name type="scientific">Agrobacterium albertimagni AOL15</name>
    <dbReference type="NCBI Taxonomy" id="1156935"/>
    <lineage>
        <taxon>Bacteria</taxon>
        <taxon>Pseudomonadati</taxon>
        <taxon>Pseudomonadota</taxon>
        <taxon>Alphaproteobacteria</taxon>
        <taxon>Hyphomicrobiales</taxon>
        <taxon>Rhizobiaceae</taxon>
        <taxon>Rhizobium/Agrobacterium group</taxon>
        <taxon>Agrobacterium</taxon>
    </lineage>
</organism>
<reference evidence="1 2" key="1">
    <citation type="journal article" date="2012" name="J. Bacteriol.">
        <title>Draft Genome Sequence of Agrobacterium albertimagni Strain AOL15.</title>
        <authorList>
            <person name="Trimble W.L."/>
            <person name="Phung le T."/>
            <person name="Meyer F."/>
            <person name="Gilbert J.A."/>
            <person name="Silver S."/>
        </authorList>
    </citation>
    <scope>NUCLEOTIDE SEQUENCE [LARGE SCALE GENOMIC DNA]</scope>
    <source>
        <strain evidence="1 2">AOL15</strain>
    </source>
</reference>
<dbReference type="PATRIC" id="fig|1156935.5.peg.1114"/>
<proteinExistence type="predicted"/>